<organism evidence="1 2">
    <name type="scientific">Brassica oleracea var. oleracea</name>
    <dbReference type="NCBI Taxonomy" id="109376"/>
    <lineage>
        <taxon>Eukaryota</taxon>
        <taxon>Viridiplantae</taxon>
        <taxon>Streptophyta</taxon>
        <taxon>Embryophyta</taxon>
        <taxon>Tracheophyta</taxon>
        <taxon>Spermatophyta</taxon>
        <taxon>Magnoliopsida</taxon>
        <taxon>eudicotyledons</taxon>
        <taxon>Gunneridae</taxon>
        <taxon>Pentapetalae</taxon>
        <taxon>rosids</taxon>
        <taxon>malvids</taxon>
        <taxon>Brassicales</taxon>
        <taxon>Brassicaceae</taxon>
        <taxon>Brassiceae</taxon>
        <taxon>Brassica</taxon>
    </lineage>
</organism>
<accession>A0A0D3EAF6</accession>
<reference evidence="1 2" key="1">
    <citation type="journal article" date="2014" name="Genome Biol.">
        <title>Transcriptome and methylome profiling reveals relics of genome dominance in the mesopolyploid Brassica oleracea.</title>
        <authorList>
            <person name="Parkin I.A."/>
            <person name="Koh C."/>
            <person name="Tang H."/>
            <person name="Robinson S.J."/>
            <person name="Kagale S."/>
            <person name="Clarke W.E."/>
            <person name="Town C.D."/>
            <person name="Nixon J."/>
            <person name="Krishnakumar V."/>
            <person name="Bidwell S.L."/>
            <person name="Denoeud F."/>
            <person name="Belcram H."/>
            <person name="Links M.G."/>
            <person name="Just J."/>
            <person name="Clarke C."/>
            <person name="Bender T."/>
            <person name="Huebert T."/>
            <person name="Mason A.S."/>
            <person name="Pires J.C."/>
            <person name="Barker G."/>
            <person name="Moore J."/>
            <person name="Walley P.G."/>
            <person name="Manoli S."/>
            <person name="Batley J."/>
            <person name="Edwards D."/>
            <person name="Nelson M.N."/>
            <person name="Wang X."/>
            <person name="Paterson A.H."/>
            <person name="King G."/>
            <person name="Bancroft I."/>
            <person name="Chalhoub B."/>
            <person name="Sharpe A.G."/>
        </authorList>
    </citation>
    <scope>NUCLEOTIDE SEQUENCE</scope>
    <source>
        <strain evidence="1 2">cv. TO1000</strain>
    </source>
</reference>
<sequence length="150" mass="17050">MATTLSEYSDANSFRSSEGNNNDGLLCHCGRKTSITKSWSDDNPGRLYFRCDVHTFIAWADEELQCMWQKASLLEARDIIRRQRDEIRQLIAANTKILWDQACVQESNVASGEHVPTLADNHKLEVELVKAGERERKCSATVCPFPGWVF</sequence>
<dbReference type="OMA" id="WADEELQ"/>
<name>A0A0D3EAF6_BRAOL</name>
<keyword evidence="2" id="KW-1185">Reference proteome</keyword>
<proteinExistence type="predicted"/>
<evidence type="ECO:0000313" key="1">
    <source>
        <dbReference type="EnsemblPlants" id="Bo9g108450.1"/>
    </source>
</evidence>
<dbReference type="PANTHER" id="PTHR33248">
    <property type="entry name" value="ZINC ION-BINDING PROTEIN"/>
    <property type="match status" value="1"/>
</dbReference>
<dbReference type="AlphaFoldDB" id="A0A0D3EAF6"/>
<evidence type="ECO:0008006" key="3">
    <source>
        <dbReference type="Google" id="ProtNLM"/>
    </source>
</evidence>
<dbReference type="HOGENOM" id="CLU_1743088_0_0_1"/>
<dbReference type="Gramene" id="Bo9g108450.1">
    <property type="protein sequence ID" value="Bo9g108450.1"/>
    <property type="gene ID" value="Bo9g108450"/>
</dbReference>
<evidence type="ECO:0000313" key="2">
    <source>
        <dbReference type="Proteomes" id="UP000032141"/>
    </source>
</evidence>
<reference evidence="1" key="2">
    <citation type="submission" date="2015-03" db="UniProtKB">
        <authorList>
            <consortium name="EnsemblPlants"/>
        </authorList>
    </citation>
    <scope>IDENTIFICATION</scope>
</reference>
<dbReference type="EnsemblPlants" id="Bo9g108450.1">
    <property type="protein sequence ID" value="Bo9g108450.1"/>
    <property type="gene ID" value="Bo9g108450"/>
</dbReference>
<protein>
    <recommendedName>
        <fullName evidence="3">Zinc finger GRF-type domain-containing protein</fullName>
    </recommendedName>
</protein>
<dbReference type="eggNOG" id="ENOG502SW2A">
    <property type="taxonomic scope" value="Eukaryota"/>
</dbReference>
<dbReference type="Proteomes" id="UP000032141">
    <property type="component" value="Chromosome C9"/>
</dbReference>